<evidence type="ECO:0000256" key="9">
    <source>
        <dbReference type="ARBA" id="ARBA00022840"/>
    </source>
</evidence>
<sequence length="446" mass="47576">MKAFELSMFVTLELAHRFMKVLVVGGGGREHALAWKLGQSPKVREVFVAPGNAGTASEATNVDISATDVPALVEFAKTNAIDLTVVGPEAPLVAGLVDALEDAGLRAFGPSAAAAELEGSKVFCKNLLRTADVPTADYQTFRNAGDASRYIKDKYPEIGDPAPVVVKADGLAAGKGVIVCQTREDALEAIDRIAAQKEFGEAGNELIIEERLMGQEASVLAITDGETIISLPAAQDHKPAFDGDTGPNTGGMGAYCPTPIVDEEMFEKIERDVLVPVVHAMKRARKPFKGVLYAGLMLTNKGPKVLEFNVRFGDPECQPLLMRLQSDLFDILVAAADGRLAEIGQLDWDERPSICVVMASEGYPGSYEKGREITGLAQAAEVPDVKVFHAGTKLDEGQVVNDGGRVLGVTAIGNSISNAKLQAYTAVQKIRWPGAWCRKDISDKAL</sequence>
<dbReference type="HAMAP" id="MF_00138">
    <property type="entry name" value="GARS"/>
    <property type="match status" value="1"/>
</dbReference>
<evidence type="ECO:0000256" key="4">
    <source>
        <dbReference type="ARBA" id="ARBA00013255"/>
    </source>
</evidence>
<dbReference type="InterPro" id="IPR000115">
    <property type="entry name" value="PRibGlycinamide_synth"/>
</dbReference>
<dbReference type="AlphaFoldDB" id="A0A517SQS5"/>
<keyword evidence="6" id="KW-0479">Metal-binding</keyword>
<evidence type="ECO:0000256" key="13">
    <source>
        <dbReference type="ARBA" id="ARBA00042864"/>
    </source>
</evidence>
<dbReference type="InterPro" id="IPR011761">
    <property type="entry name" value="ATP-grasp"/>
</dbReference>
<dbReference type="Gene3D" id="3.30.1490.20">
    <property type="entry name" value="ATP-grasp fold, A domain"/>
    <property type="match status" value="1"/>
</dbReference>
<dbReference type="GO" id="GO:0009113">
    <property type="term" value="P:purine nucleobase biosynthetic process"/>
    <property type="evidence" value="ECO:0007669"/>
    <property type="project" value="InterPro"/>
</dbReference>
<dbReference type="FunFam" id="3.30.470.20:FF:000018">
    <property type="entry name" value="Trifunctional purine biosynthetic protein adenosine-3"/>
    <property type="match status" value="1"/>
</dbReference>
<dbReference type="GO" id="GO:0046872">
    <property type="term" value="F:metal ion binding"/>
    <property type="evidence" value="ECO:0007669"/>
    <property type="project" value="UniProtKB-KW"/>
</dbReference>
<keyword evidence="5 14" id="KW-0436">Ligase</keyword>
<reference evidence="17 18" key="1">
    <citation type="submission" date="2019-02" db="EMBL/GenBank/DDBJ databases">
        <title>Deep-cultivation of Planctomycetes and their phenomic and genomic characterization uncovers novel biology.</title>
        <authorList>
            <person name="Wiegand S."/>
            <person name="Jogler M."/>
            <person name="Boedeker C."/>
            <person name="Pinto D."/>
            <person name="Vollmers J."/>
            <person name="Rivas-Marin E."/>
            <person name="Kohn T."/>
            <person name="Peeters S.H."/>
            <person name="Heuer A."/>
            <person name="Rast P."/>
            <person name="Oberbeckmann S."/>
            <person name="Bunk B."/>
            <person name="Jeske O."/>
            <person name="Meyerdierks A."/>
            <person name="Storesund J.E."/>
            <person name="Kallscheuer N."/>
            <person name="Luecker S."/>
            <person name="Lage O.M."/>
            <person name="Pohl T."/>
            <person name="Merkel B.J."/>
            <person name="Hornburger P."/>
            <person name="Mueller R.-W."/>
            <person name="Bruemmer F."/>
            <person name="Labrenz M."/>
            <person name="Spormann A.M."/>
            <person name="Op den Camp H."/>
            <person name="Overmann J."/>
            <person name="Amann R."/>
            <person name="Jetten M.S.M."/>
            <person name="Mascher T."/>
            <person name="Medema M.H."/>
            <person name="Devos D.P."/>
            <person name="Kaster A.-K."/>
            <person name="Ovreas L."/>
            <person name="Rohde M."/>
            <person name="Galperin M.Y."/>
            <person name="Jogler C."/>
        </authorList>
    </citation>
    <scope>NUCLEOTIDE SEQUENCE [LARGE SCALE GENOMIC DNA]</scope>
    <source>
        <strain evidence="17 18">SV_7m_r</strain>
    </source>
</reference>
<dbReference type="SMART" id="SM01209">
    <property type="entry name" value="GARS_A"/>
    <property type="match status" value="1"/>
</dbReference>
<evidence type="ECO:0000256" key="12">
    <source>
        <dbReference type="ARBA" id="ARBA00042242"/>
    </source>
</evidence>
<dbReference type="EC" id="6.3.4.13" evidence="4 14"/>
<dbReference type="Gene3D" id="3.30.470.20">
    <property type="entry name" value="ATP-grasp fold, B domain"/>
    <property type="match status" value="1"/>
</dbReference>
<evidence type="ECO:0000256" key="7">
    <source>
        <dbReference type="ARBA" id="ARBA00022741"/>
    </source>
</evidence>
<keyword evidence="10" id="KW-0464">Manganese</keyword>
<dbReference type="FunFam" id="3.90.600.10:FF:000001">
    <property type="entry name" value="Trifunctional purine biosynthetic protein adenosine-3"/>
    <property type="match status" value="1"/>
</dbReference>
<comment type="cofactor">
    <cofactor evidence="2">
        <name>Mg(2+)</name>
        <dbReference type="ChEBI" id="CHEBI:18420"/>
    </cofactor>
</comment>
<evidence type="ECO:0000313" key="17">
    <source>
        <dbReference type="EMBL" id="QDT58478.1"/>
    </source>
</evidence>
<dbReference type="Gene3D" id="3.40.50.20">
    <property type="match status" value="1"/>
</dbReference>
<dbReference type="InterPro" id="IPR020561">
    <property type="entry name" value="PRibGlycinamid_synth_ATP-grasp"/>
</dbReference>
<organism evidence="17 18">
    <name type="scientific">Stieleria bergensis</name>
    <dbReference type="NCBI Taxonomy" id="2528025"/>
    <lineage>
        <taxon>Bacteria</taxon>
        <taxon>Pseudomonadati</taxon>
        <taxon>Planctomycetota</taxon>
        <taxon>Planctomycetia</taxon>
        <taxon>Pirellulales</taxon>
        <taxon>Pirellulaceae</taxon>
        <taxon>Stieleria</taxon>
    </lineage>
</organism>
<evidence type="ECO:0000256" key="11">
    <source>
        <dbReference type="ARBA" id="ARBA00038345"/>
    </source>
</evidence>
<comment type="catalytic activity">
    <reaction evidence="14">
        <text>5-phospho-beta-D-ribosylamine + glycine + ATP = N(1)-(5-phospho-beta-D-ribosyl)glycinamide + ADP + phosphate + H(+)</text>
        <dbReference type="Rhea" id="RHEA:17453"/>
        <dbReference type="ChEBI" id="CHEBI:15378"/>
        <dbReference type="ChEBI" id="CHEBI:30616"/>
        <dbReference type="ChEBI" id="CHEBI:43474"/>
        <dbReference type="ChEBI" id="CHEBI:57305"/>
        <dbReference type="ChEBI" id="CHEBI:58681"/>
        <dbReference type="ChEBI" id="CHEBI:143788"/>
        <dbReference type="ChEBI" id="CHEBI:456216"/>
        <dbReference type="EC" id="6.3.4.13"/>
    </reaction>
</comment>
<comment type="similarity">
    <text evidence="11 14">Belongs to the GARS family.</text>
</comment>
<keyword evidence="18" id="KW-1185">Reference proteome</keyword>
<protein>
    <recommendedName>
        <fullName evidence="4 14">Phosphoribosylamine--glycine ligase</fullName>
        <ecNumber evidence="4 14">6.3.4.13</ecNumber>
    </recommendedName>
    <alternativeName>
        <fullName evidence="14">GARS</fullName>
    </alternativeName>
    <alternativeName>
        <fullName evidence="12 14">Glycinamide ribonucleotide synthetase</fullName>
    </alternativeName>
    <alternativeName>
        <fullName evidence="13 14">Phosphoribosylglycinamide synthetase</fullName>
    </alternativeName>
</protein>
<dbReference type="Pfam" id="PF02844">
    <property type="entry name" value="GARS_N"/>
    <property type="match status" value="1"/>
</dbReference>
<dbReference type="PROSITE" id="PS50975">
    <property type="entry name" value="ATP_GRASP"/>
    <property type="match status" value="1"/>
</dbReference>
<dbReference type="SUPFAM" id="SSF56059">
    <property type="entry name" value="Glutathione synthetase ATP-binding domain-like"/>
    <property type="match status" value="1"/>
</dbReference>
<dbReference type="PANTHER" id="PTHR43472:SF1">
    <property type="entry name" value="PHOSPHORIBOSYLAMINE--GLYCINE LIGASE, CHLOROPLASTIC"/>
    <property type="match status" value="1"/>
</dbReference>
<evidence type="ECO:0000256" key="8">
    <source>
        <dbReference type="ARBA" id="ARBA00022755"/>
    </source>
</evidence>
<evidence type="ECO:0000256" key="5">
    <source>
        <dbReference type="ARBA" id="ARBA00022598"/>
    </source>
</evidence>
<dbReference type="EMBL" id="CP036272">
    <property type="protein sequence ID" value="QDT58478.1"/>
    <property type="molecule type" value="Genomic_DNA"/>
</dbReference>
<dbReference type="FunFam" id="3.40.50.20:FF:000006">
    <property type="entry name" value="Phosphoribosylamine--glycine ligase, chloroplastic"/>
    <property type="match status" value="1"/>
</dbReference>
<dbReference type="Proteomes" id="UP000315003">
    <property type="component" value="Chromosome"/>
</dbReference>
<dbReference type="SMART" id="SM01210">
    <property type="entry name" value="GARS_C"/>
    <property type="match status" value="1"/>
</dbReference>
<gene>
    <name evidence="14 17" type="primary">purD</name>
    <name evidence="17" type="ORF">SV7mr_09710</name>
</gene>
<dbReference type="NCBIfam" id="TIGR00877">
    <property type="entry name" value="purD"/>
    <property type="match status" value="1"/>
</dbReference>
<comment type="cofactor">
    <cofactor evidence="1">
        <name>Mn(2+)</name>
        <dbReference type="ChEBI" id="CHEBI:29035"/>
    </cofactor>
</comment>
<keyword evidence="9 15" id="KW-0067">ATP-binding</keyword>
<dbReference type="GO" id="GO:0005524">
    <property type="term" value="F:ATP binding"/>
    <property type="evidence" value="ECO:0007669"/>
    <property type="project" value="UniProtKB-UniRule"/>
</dbReference>
<evidence type="ECO:0000256" key="2">
    <source>
        <dbReference type="ARBA" id="ARBA00001946"/>
    </source>
</evidence>
<comment type="pathway">
    <text evidence="3 14">Purine metabolism; IMP biosynthesis via de novo pathway; N(1)-(5-phospho-D-ribosyl)glycinamide from 5-phospho-alpha-D-ribose 1-diphosphate: step 2/2.</text>
</comment>
<accession>A0A517SQS5</accession>
<proteinExistence type="inferred from homology"/>
<dbReference type="Pfam" id="PF02843">
    <property type="entry name" value="GARS_C"/>
    <property type="match status" value="1"/>
</dbReference>
<evidence type="ECO:0000256" key="6">
    <source>
        <dbReference type="ARBA" id="ARBA00022723"/>
    </source>
</evidence>
<evidence type="ECO:0000256" key="15">
    <source>
        <dbReference type="PROSITE-ProRule" id="PRU00409"/>
    </source>
</evidence>
<dbReference type="PANTHER" id="PTHR43472">
    <property type="entry name" value="PHOSPHORIBOSYLAMINE--GLYCINE LIGASE"/>
    <property type="match status" value="1"/>
</dbReference>
<dbReference type="InterPro" id="IPR020560">
    <property type="entry name" value="PRibGlycinamide_synth_C-dom"/>
</dbReference>
<keyword evidence="8 14" id="KW-0658">Purine biosynthesis</keyword>
<evidence type="ECO:0000256" key="10">
    <source>
        <dbReference type="ARBA" id="ARBA00023211"/>
    </source>
</evidence>
<dbReference type="InterPro" id="IPR020559">
    <property type="entry name" value="PRibGlycinamide_synth_CS"/>
</dbReference>
<dbReference type="InterPro" id="IPR016185">
    <property type="entry name" value="PreATP-grasp_dom_sf"/>
</dbReference>
<evidence type="ECO:0000256" key="3">
    <source>
        <dbReference type="ARBA" id="ARBA00005174"/>
    </source>
</evidence>
<dbReference type="GO" id="GO:0004637">
    <property type="term" value="F:phosphoribosylamine-glycine ligase activity"/>
    <property type="evidence" value="ECO:0007669"/>
    <property type="project" value="UniProtKB-UniRule"/>
</dbReference>
<dbReference type="InterPro" id="IPR011054">
    <property type="entry name" value="Rudment_hybrid_motif"/>
</dbReference>
<evidence type="ECO:0000313" key="18">
    <source>
        <dbReference type="Proteomes" id="UP000315003"/>
    </source>
</evidence>
<dbReference type="SUPFAM" id="SSF52440">
    <property type="entry name" value="PreATP-grasp domain"/>
    <property type="match status" value="1"/>
</dbReference>
<keyword evidence="7 15" id="KW-0547">Nucleotide-binding</keyword>
<dbReference type="UniPathway" id="UPA00074">
    <property type="reaction ID" value="UER00125"/>
</dbReference>
<dbReference type="PROSITE" id="PS00184">
    <property type="entry name" value="GARS"/>
    <property type="match status" value="1"/>
</dbReference>
<name>A0A517SQS5_9BACT</name>
<evidence type="ECO:0000256" key="1">
    <source>
        <dbReference type="ARBA" id="ARBA00001936"/>
    </source>
</evidence>
<evidence type="ECO:0000259" key="16">
    <source>
        <dbReference type="PROSITE" id="PS50975"/>
    </source>
</evidence>
<dbReference type="Gene3D" id="3.90.600.10">
    <property type="entry name" value="Phosphoribosylglycinamide synthetase, C-terminal domain"/>
    <property type="match status" value="1"/>
</dbReference>
<dbReference type="InterPro" id="IPR037123">
    <property type="entry name" value="PRibGlycinamide_synth_C_sf"/>
</dbReference>
<dbReference type="InterPro" id="IPR020562">
    <property type="entry name" value="PRibGlycinamide_synth_N"/>
</dbReference>
<feature type="domain" description="ATP-grasp" evidence="16">
    <location>
        <begin position="125"/>
        <end position="337"/>
    </location>
</feature>
<dbReference type="SUPFAM" id="SSF51246">
    <property type="entry name" value="Rudiment single hybrid motif"/>
    <property type="match status" value="1"/>
</dbReference>
<evidence type="ECO:0000256" key="14">
    <source>
        <dbReference type="HAMAP-Rule" id="MF_00138"/>
    </source>
</evidence>
<dbReference type="InterPro" id="IPR013815">
    <property type="entry name" value="ATP_grasp_subdomain_1"/>
</dbReference>
<dbReference type="GO" id="GO:0006189">
    <property type="term" value="P:'de novo' IMP biosynthetic process"/>
    <property type="evidence" value="ECO:0007669"/>
    <property type="project" value="UniProtKB-UniRule"/>
</dbReference>
<dbReference type="Pfam" id="PF01071">
    <property type="entry name" value="GARS_A"/>
    <property type="match status" value="1"/>
</dbReference>